<protein>
    <submittedName>
        <fullName evidence="1">Uncharacterized protein</fullName>
    </submittedName>
</protein>
<dbReference type="EMBL" id="JABBFX010000001">
    <property type="protein sequence ID" value="NML45249.1"/>
    <property type="molecule type" value="Genomic_DNA"/>
</dbReference>
<accession>A0A848H6V9</accession>
<dbReference type="Proteomes" id="UP000541185">
    <property type="component" value="Unassembled WGS sequence"/>
</dbReference>
<proteinExistence type="predicted"/>
<sequence>MFAFALLVQASAWSAPQYVLRRCAVDGHNLNLRFSGPRDQVRRFHLTPTALVLSGDLRGTTELANIEELRLEPQLAVAYKGGGVVALGPLTPECAAKLREAAAKRRIPLREEAR</sequence>
<evidence type="ECO:0000313" key="1">
    <source>
        <dbReference type="EMBL" id="NML45249.1"/>
    </source>
</evidence>
<keyword evidence="2" id="KW-1185">Reference proteome</keyword>
<reference evidence="1 2" key="1">
    <citation type="submission" date="2020-04" db="EMBL/GenBank/DDBJ databases">
        <title>Ramlibacter sp. G-1-2-2 isolated from soil.</title>
        <authorList>
            <person name="Dahal R.H."/>
        </authorList>
    </citation>
    <scope>NUCLEOTIDE SEQUENCE [LARGE SCALE GENOMIC DNA]</scope>
    <source>
        <strain evidence="1 2">G-1-2-2</strain>
    </source>
</reference>
<name>A0A848H6V9_9BURK</name>
<dbReference type="RefSeq" id="WP_169419334.1">
    <property type="nucleotide sequence ID" value="NZ_JABBFX010000001.1"/>
</dbReference>
<organism evidence="1 2">
    <name type="scientific">Ramlibacter agri</name>
    <dbReference type="NCBI Taxonomy" id="2728837"/>
    <lineage>
        <taxon>Bacteria</taxon>
        <taxon>Pseudomonadati</taxon>
        <taxon>Pseudomonadota</taxon>
        <taxon>Betaproteobacteria</taxon>
        <taxon>Burkholderiales</taxon>
        <taxon>Comamonadaceae</taxon>
        <taxon>Ramlibacter</taxon>
    </lineage>
</organism>
<evidence type="ECO:0000313" key="2">
    <source>
        <dbReference type="Proteomes" id="UP000541185"/>
    </source>
</evidence>
<dbReference type="AlphaFoldDB" id="A0A848H6V9"/>
<gene>
    <name evidence="1" type="ORF">HHL11_15955</name>
</gene>
<comment type="caution">
    <text evidence="1">The sequence shown here is derived from an EMBL/GenBank/DDBJ whole genome shotgun (WGS) entry which is preliminary data.</text>
</comment>